<reference evidence="1 4" key="1">
    <citation type="submission" date="2021-11" db="EMBL/GenBank/DDBJ databases">
        <title>Draft genome sequence of Capnocytophaga sp. strain KC07075 isolated from cat oral cavity.</title>
        <authorList>
            <person name="Suzuki M."/>
            <person name="Imaoka K."/>
            <person name="Kimura M."/>
            <person name="Morikawa S."/>
            <person name="Maeda K."/>
        </authorList>
    </citation>
    <scope>NUCLEOTIDE SEQUENCE</scope>
    <source>
        <strain evidence="1">KC07075</strain>
        <strain evidence="2 4">KC07079</strain>
    </source>
</reference>
<evidence type="ECO:0000313" key="2">
    <source>
        <dbReference type="EMBL" id="GJM52503.1"/>
    </source>
</evidence>
<comment type="caution">
    <text evidence="1">The sequence shown here is derived from an EMBL/GenBank/DDBJ whole genome shotgun (WGS) entry which is preliminary data.</text>
</comment>
<dbReference type="RefSeq" id="WP_264845941.1">
    <property type="nucleotide sequence ID" value="NZ_BPMA01000016.1"/>
</dbReference>
<dbReference type="EMBL" id="BQKB01000013">
    <property type="protein sequence ID" value="GJM52503.1"/>
    <property type="molecule type" value="Genomic_DNA"/>
</dbReference>
<protein>
    <submittedName>
        <fullName evidence="1">Uncharacterized protein</fullName>
    </submittedName>
</protein>
<proteinExistence type="predicted"/>
<sequence>MNEVILYLLKEAKFDRKSLFLSTRVDFGSQKFRKILADKQIITNIKQNPRNDKNKVLTLIEIYMKIVLK</sequence>
<evidence type="ECO:0000313" key="3">
    <source>
        <dbReference type="Proteomes" id="UP001207736"/>
    </source>
</evidence>
<accession>A0AAV5AV89</accession>
<dbReference type="AlphaFoldDB" id="A0AAV5AV89"/>
<dbReference type="Proteomes" id="UP001207736">
    <property type="component" value="Unassembled WGS sequence"/>
</dbReference>
<dbReference type="Proteomes" id="UP001208692">
    <property type="component" value="Unassembled WGS sequence"/>
</dbReference>
<gene>
    <name evidence="1" type="ORF">RCZ15_03270</name>
    <name evidence="2" type="ORF">RCZ16_08200</name>
</gene>
<evidence type="ECO:0000313" key="4">
    <source>
        <dbReference type="Proteomes" id="UP001208692"/>
    </source>
</evidence>
<evidence type="ECO:0000313" key="1">
    <source>
        <dbReference type="EMBL" id="GJM49352.1"/>
    </source>
</evidence>
<organism evidence="1 3">
    <name type="scientific">Capnocytophaga catalasegens</name>
    <dbReference type="NCBI Taxonomy" id="1004260"/>
    <lineage>
        <taxon>Bacteria</taxon>
        <taxon>Pseudomonadati</taxon>
        <taxon>Bacteroidota</taxon>
        <taxon>Flavobacteriia</taxon>
        <taxon>Flavobacteriales</taxon>
        <taxon>Flavobacteriaceae</taxon>
        <taxon>Capnocytophaga</taxon>
    </lineage>
</organism>
<keyword evidence="4" id="KW-1185">Reference proteome</keyword>
<dbReference type="EMBL" id="BQKA01000006">
    <property type="protein sequence ID" value="GJM49352.1"/>
    <property type="molecule type" value="Genomic_DNA"/>
</dbReference>
<name>A0AAV5AV89_9FLAO</name>